<keyword evidence="2" id="KW-1185">Reference proteome</keyword>
<dbReference type="AlphaFoldDB" id="A0A1W2FRS6"/>
<dbReference type="EMBL" id="FWYC01000022">
    <property type="protein sequence ID" value="SMD24620.1"/>
    <property type="molecule type" value="Genomic_DNA"/>
</dbReference>
<dbReference type="RefSeq" id="WP_030480770.1">
    <property type="nucleotide sequence ID" value="NZ_FWYC01000022.1"/>
</dbReference>
<organism evidence="1 2">
    <name type="scientific">Lentzea albidocapillata</name>
    <dbReference type="NCBI Taxonomy" id="40571"/>
    <lineage>
        <taxon>Bacteria</taxon>
        <taxon>Bacillati</taxon>
        <taxon>Actinomycetota</taxon>
        <taxon>Actinomycetes</taxon>
        <taxon>Pseudonocardiales</taxon>
        <taxon>Pseudonocardiaceae</taxon>
        <taxon>Lentzea</taxon>
    </lineage>
</organism>
<gene>
    <name evidence="1" type="ORF">SAMN05660733_07765</name>
</gene>
<evidence type="ECO:0000313" key="2">
    <source>
        <dbReference type="Proteomes" id="UP000192840"/>
    </source>
</evidence>
<accession>A0A1W2FRS6</accession>
<dbReference type="eggNOG" id="ENOG5032T82">
    <property type="taxonomic scope" value="Bacteria"/>
</dbReference>
<dbReference type="OrthoDB" id="3362599at2"/>
<dbReference type="Proteomes" id="UP000192840">
    <property type="component" value="Unassembled WGS sequence"/>
</dbReference>
<name>A0A1W2FRS6_9PSEU</name>
<dbReference type="Pfam" id="PF24702">
    <property type="entry name" value="DUF7665"/>
    <property type="match status" value="1"/>
</dbReference>
<sequence length="154" mass="17167">MTPDHRAVQAHLDSARFQAAVAAGRWRVVDSDWPALVVAVAAAPRPGGPEEIALRMDLTGYPQQAPTAEPWDLEAGARLAERRRPRGEGVEVVFRTNWEHGRALYAPFDRVALTGHPDWPRQYPGDTWTPDRDLTFFLGKVHTMLNDDDYLGAA</sequence>
<proteinExistence type="predicted"/>
<evidence type="ECO:0000313" key="1">
    <source>
        <dbReference type="EMBL" id="SMD24620.1"/>
    </source>
</evidence>
<protein>
    <submittedName>
        <fullName evidence="1">Uncharacterized protein</fullName>
    </submittedName>
</protein>
<reference evidence="2" key="1">
    <citation type="submission" date="2017-04" db="EMBL/GenBank/DDBJ databases">
        <authorList>
            <person name="Varghese N."/>
            <person name="Submissions S."/>
        </authorList>
    </citation>
    <scope>NUCLEOTIDE SEQUENCE [LARGE SCALE GENOMIC DNA]</scope>
    <source>
        <strain evidence="2">DSM 44073</strain>
    </source>
</reference>
<dbReference type="InterPro" id="IPR056082">
    <property type="entry name" value="BilB-like"/>
</dbReference>
<dbReference type="STRING" id="40571.SAMN05660733_07765"/>